<evidence type="ECO:0000313" key="3">
    <source>
        <dbReference type="EMBL" id="MDQ0289118.1"/>
    </source>
</evidence>
<gene>
    <name evidence="3" type="ORF">J3R75_001225</name>
</gene>
<dbReference type="SMART" id="SM00834">
    <property type="entry name" value="CxxC_CXXC_SSSS"/>
    <property type="match status" value="1"/>
</dbReference>
<dbReference type="AlphaFoldDB" id="A0AAE3VF25"/>
<evidence type="ECO:0000256" key="1">
    <source>
        <dbReference type="SAM" id="MobiDB-lite"/>
    </source>
</evidence>
<dbReference type="EMBL" id="JAUSVL010000001">
    <property type="protein sequence ID" value="MDQ0289118.1"/>
    <property type="molecule type" value="Genomic_DNA"/>
</dbReference>
<comment type="caution">
    <text evidence="3">The sequence shown here is derived from an EMBL/GenBank/DDBJ whole genome shotgun (WGS) entry which is preliminary data.</text>
</comment>
<organism evidence="3 4">
    <name type="scientific">Oligosphaera ethanolica</name>
    <dbReference type="NCBI Taxonomy" id="760260"/>
    <lineage>
        <taxon>Bacteria</taxon>
        <taxon>Pseudomonadati</taxon>
        <taxon>Lentisphaerota</taxon>
        <taxon>Oligosphaeria</taxon>
        <taxon>Oligosphaerales</taxon>
        <taxon>Oligosphaeraceae</taxon>
        <taxon>Oligosphaera</taxon>
    </lineage>
</organism>
<reference evidence="3" key="1">
    <citation type="submission" date="2023-07" db="EMBL/GenBank/DDBJ databases">
        <title>Genomic Encyclopedia of Type Strains, Phase IV (KMG-IV): sequencing the most valuable type-strain genomes for metagenomic binning, comparative biology and taxonomic classification.</title>
        <authorList>
            <person name="Goeker M."/>
        </authorList>
    </citation>
    <scope>NUCLEOTIDE SEQUENCE</scope>
    <source>
        <strain evidence="3">DSM 24202</strain>
    </source>
</reference>
<proteinExistence type="predicted"/>
<feature type="domain" description="Putative regulatory protein FmdB zinc ribbon" evidence="2">
    <location>
        <begin position="1"/>
        <end position="41"/>
    </location>
</feature>
<feature type="compositionally biased region" description="Low complexity" evidence="1">
    <location>
        <begin position="73"/>
        <end position="94"/>
    </location>
</feature>
<name>A0AAE3VF25_9BACT</name>
<feature type="compositionally biased region" description="Polar residues" evidence="1">
    <location>
        <begin position="61"/>
        <end position="72"/>
    </location>
</feature>
<dbReference type="Proteomes" id="UP001238163">
    <property type="component" value="Unassembled WGS sequence"/>
</dbReference>
<dbReference type="InterPro" id="IPR013429">
    <property type="entry name" value="Regulatory_FmdB_Zinc_ribbon"/>
</dbReference>
<accession>A0AAE3VF25</accession>
<sequence>MPTYEYKCEQCGDRFDHFQSMTSEPLQTCKKCSGKLRRLIGEGAGILFKGSGFYCTDYKKSSSNGASTPAKNTDSGSSTSGGKDGGSSSSSTSGGKDGGSGTKKNSAAT</sequence>
<dbReference type="PANTHER" id="PTHR34404">
    <property type="entry name" value="REGULATORY PROTEIN, FMDB FAMILY"/>
    <property type="match status" value="1"/>
</dbReference>
<feature type="region of interest" description="Disordered" evidence="1">
    <location>
        <begin position="60"/>
        <end position="109"/>
    </location>
</feature>
<dbReference type="RefSeq" id="WP_307260453.1">
    <property type="nucleotide sequence ID" value="NZ_JAUSVL010000001.1"/>
</dbReference>
<dbReference type="PANTHER" id="PTHR34404:SF2">
    <property type="entry name" value="CONSERVED SERINE RICH PROTEIN"/>
    <property type="match status" value="1"/>
</dbReference>
<protein>
    <submittedName>
        <fullName evidence="3">FmdB family regulatory protein</fullName>
    </submittedName>
</protein>
<dbReference type="NCBIfam" id="TIGR02605">
    <property type="entry name" value="CxxC_CxxC_SSSS"/>
    <property type="match status" value="1"/>
</dbReference>
<keyword evidence="4" id="KW-1185">Reference proteome</keyword>
<dbReference type="Pfam" id="PF09723">
    <property type="entry name" value="Zn_ribbon_8"/>
    <property type="match status" value="1"/>
</dbReference>
<evidence type="ECO:0000313" key="4">
    <source>
        <dbReference type="Proteomes" id="UP001238163"/>
    </source>
</evidence>
<evidence type="ECO:0000259" key="2">
    <source>
        <dbReference type="SMART" id="SM00834"/>
    </source>
</evidence>